<evidence type="ECO:0000256" key="4">
    <source>
        <dbReference type="ARBA" id="ARBA00023163"/>
    </source>
</evidence>
<keyword evidence="5" id="KW-0539">Nucleus</keyword>
<dbReference type="GO" id="GO:0000981">
    <property type="term" value="F:DNA-binding transcription factor activity, RNA polymerase II-specific"/>
    <property type="evidence" value="ECO:0007669"/>
    <property type="project" value="InterPro"/>
</dbReference>
<dbReference type="GO" id="GO:0003677">
    <property type="term" value="F:DNA binding"/>
    <property type="evidence" value="ECO:0007669"/>
    <property type="project" value="UniProtKB-KW"/>
</dbReference>
<keyword evidence="3" id="KW-0238">DNA-binding</keyword>
<feature type="domain" description="Aflatoxin regulatory protein" evidence="7">
    <location>
        <begin position="222"/>
        <end position="326"/>
    </location>
</feature>
<feature type="compositionally biased region" description="Polar residues" evidence="6">
    <location>
        <begin position="68"/>
        <end position="77"/>
    </location>
</feature>
<keyword evidence="2" id="KW-0805">Transcription regulation</keyword>
<evidence type="ECO:0000256" key="3">
    <source>
        <dbReference type="ARBA" id="ARBA00023125"/>
    </source>
</evidence>
<feature type="compositionally biased region" description="Low complexity" evidence="6">
    <location>
        <begin position="48"/>
        <end position="59"/>
    </location>
</feature>
<evidence type="ECO:0000256" key="2">
    <source>
        <dbReference type="ARBA" id="ARBA00023015"/>
    </source>
</evidence>
<dbReference type="EMBL" id="JAPEVB010000004">
    <property type="protein sequence ID" value="KAJ4389512.1"/>
    <property type="molecule type" value="Genomic_DNA"/>
</dbReference>
<keyword evidence="4" id="KW-0804">Transcription</keyword>
<dbReference type="InterPro" id="IPR013700">
    <property type="entry name" value="AflR"/>
</dbReference>
<evidence type="ECO:0000259" key="7">
    <source>
        <dbReference type="Pfam" id="PF08493"/>
    </source>
</evidence>
<dbReference type="GO" id="GO:0005634">
    <property type="term" value="C:nucleus"/>
    <property type="evidence" value="ECO:0007669"/>
    <property type="project" value="InterPro"/>
</dbReference>
<dbReference type="PANTHER" id="PTHR31069">
    <property type="entry name" value="OLEATE-ACTIVATED TRANSCRIPTION FACTOR 1-RELATED"/>
    <property type="match status" value="1"/>
</dbReference>
<keyword evidence="9" id="KW-1185">Reference proteome</keyword>
<organism evidence="8 9">
    <name type="scientific">Gnomoniopsis smithogilvyi</name>
    <dbReference type="NCBI Taxonomy" id="1191159"/>
    <lineage>
        <taxon>Eukaryota</taxon>
        <taxon>Fungi</taxon>
        <taxon>Dikarya</taxon>
        <taxon>Ascomycota</taxon>
        <taxon>Pezizomycotina</taxon>
        <taxon>Sordariomycetes</taxon>
        <taxon>Sordariomycetidae</taxon>
        <taxon>Diaporthales</taxon>
        <taxon>Gnomoniaceae</taxon>
        <taxon>Gnomoniopsis</taxon>
    </lineage>
</organism>
<dbReference type="InterPro" id="IPR001138">
    <property type="entry name" value="Zn2Cys6_DnaBD"/>
</dbReference>
<dbReference type="GO" id="GO:0008270">
    <property type="term" value="F:zinc ion binding"/>
    <property type="evidence" value="ECO:0007669"/>
    <property type="project" value="InterPro"/>
</dbReference>
<proteinExistence type="predicted"/>
<feature type="region of interest" description="Disordered" evidence="6">
    <location>
        <begin position="24"/>
        <end position="79"/>
    </location>
</feature>
<dbReference type="GO" id="GO:0045122">
    <property type="term" value="P:aflatoxin biosynthetic process"/>
    <property type="evidence" value="ECO:0007669"/>
    <property type="project" value="InterPro"/>
</dbReference>
<name>A0A9W9CW80_9PEZI</name>
<evidence type="ECO:0000313" key="8">
    <source>
        <dbReference type="EMBL" id="KAJ4389512.1"/>
    </source>
</evidence>
<keyword evidence="1" id="KW-0479">Metal-binding</keyword>
<dbReference type="InterPro" id="IPR050675">
    <property type="entry name" value="OAF3"/>
</dbReference>
<dbReference type="CDD" id="cd00067">
    <property type="entry name" value="GAL4"/>
    <property type="match status" value="1"/>
</dbReference>
<reference evidence="8" key="1">
    <citation type="submission" date="2022-10" db="EMBL/GenBank/DDBJ databases">
        <title>Tapping the CABI collections for fungal endophytes: first genome assemblies for Collariella, Neodidymelliopsis, Ascochyta clinopodiicola, Didymella pomorum, Didymosphaeria variabile, Neocosmospora piperis and Neocucurbitaria cava.</title>
        <authorList>
            <person name="Hill R."/>
        </authorList>
    </citation>
    <scope>NUCLEOTIDE SEQUENCE</scope>
    <source>
        <strain evidence="8">IMI 355082</strain>
    </source>
</reference>
<evidence type="ECO:0000256" key="5">
    <source>
        <dbReference type="ARBA" id="ARBA00023242"/>
    </source>
</evidence>
<accession>A0A9W9CW80</accession>
<sequence length="441" mass="47409">MACSRAKPTCARCARRGEVCVYGPMKRAGRKKQQSQRQQPARDETQSRQRSSSVIVSLPSPSPDETVGNPSNATSISHPPLSLDLFIQDSSDTDPAVDHTNRVARPLPVEGYDATTAKPQALEMACNNRPGTQNNEPTDKTCFSGAEDGNNVVNASAGANFDPFTPLDIDFGALEDADWMLTSPNFSQAGSNTPIPTYLSTLPIGSSYILESTRTTPHALTSNSCLSLALRVLSALTPPLDVCAGKLSSEGKHRQDSLSSETGLVASSSASNDFDEVMQRNLASIDAISPILKCSCAVNSNVILILSHVVFQILTWYTAAAGVPGAASWLGQRTQVPQVPPPVASSMPGYDLAEEETEDRVRCQTVLSKMHSVRNVVEGLSRILLHDRKEASHNHFQFRNTQSLLSLGTNPPSALAISLEDELRRCLRDASRAIVAKLAEV</sequence>
<evidence type="ECO:0000256" key="6">
    <source>
        <dbReference type="SAM" id="MobiDB-lite"/>
    </source>
</evidence>
<evidence type="ECO:0000256" key="1">
    <source>
        <dbReference type="ARBA" id="ARBA00022723"/>
    </source>
</evidence>
<dbReference type="Proteomes" id="UP001140453">
    <property type="component" value="Unassembled WGS sequence"/>
</dbReference>
<comment type="caution">
    <text evidence="8">The sequence shown here is derived from an EMBL/GenBank/DDBJ whole genome shotgun (WGS) entry which is preliminary data.</text>
</comment>
<protein>
    <recommendedName>
        <fullName evidence="7">Aflatoxin regulatory protein domain-containing protein</fullName>
    </recommendedName>
</protein>
<evidence type="ECO:0000313" key="9">
    <source>
        <dbReference type="Proteomes" id="UP001140453"/>
    </source>
</evidence>
<dbReference type="Pfam" id="PF08493">
    <property type="entry name" value="AflR"/>
    <property type="match status" value="1"/>
</dbReference>
<dbReference type="PANTHER" id="PTHR31069:SF31">
    <property type="entry name" value="MONODICTYPHENONE CLUSTER TRANSCRIPTION FACTOR-RELATED"/>
    <property type="match status" value="1"/>
</dbReference>
<dbReference type="AlphaFoldDB" id="A0A9W9CW80"/>
<dbReference type="OrthoDB" id="2943660at2759"/>
<gene>
    <name evidence="8" type="ORF">N0V93_006982</name>
</gene>